<dbReference type="PANTHER" id="PTHR43682:SF1">
    <property type="entry name" value="LACTATE UTILIZATION PROTEIN C"/>
    <property type="match status" value="1"/>
</dbReference>
<dbReference type="RefSeq" id="WP_011697264.1">
    <property type="nucleotide sequence ID" value="NC_008554.1"/>
</dbReference>
<dbReference type="EMBL" id="CP000478">
    <property type="protein sequence ID" value="ABK16091.1"/>
    <property type="molecule type" value="Genomic_DNA"/>
</dbReference>
<organism evidence="2 3">
    <name type="scientific">Syntrophobacter fumaroxidans (strain DSM 10017 / MPOB)</name>
    <dbReference type="NCBI Taxonomy" id="335543"/>
    <lineage>
        <taxon>Bacteria</taxon>
        <taxon>Pseudomonadati</taxon>
        <taxon>Thermodesulfobacteriota</taxon>
        <taxon>Syntrophobacteria</taxon>
        <taxon>Syntrophobacterales</taxon>
        <taxon>Syntrophobacteraceae</taxon>
        <taxon>Syntrophobacter</taxon>
    </lineage>
</organism>
<dbReference type="OrthoDB" id="9794187at2"/>
<dbReference type="SUPFAM" id="SSF100950">
    <property type="entry name" value="NagB/RpiA/CoA transferase-like"/>
    <property type="match status" value="1"/>
</dbReference>
<dbReference type="InterPro" id="IPR003741">
    <property type="entry name" value="LUD_dom"/>
</dbReference>
<dbReference type="Proteomes" id="UP000001784">
    <property type="component" value="Chromosome"/>
</dbReference>
<dbReference type="eggNOG" id="COG1556">
    <property type="taxonomic scope" value="Bacteria"/>
</dbReference>
<dbReference type="PANTHER" id="PTHR43682">
    <property type="entry name" value="LACTATE UTILIZATION PROTEIN C"/>
    <property type="match status" value="1"/>
</dbReference>
<evidence type="ECO:0000313" key="3">
    <source>
        <dbReference type="Proteomes" id="UP000001784"/>
    </source>
</evidence>
<evidence type="ECO:0000313" key="2">
    <source>
        <dbReference type="EMBL" id="ABK16091.1"/>
    </source>
</evidence>
<dbReference type="STRING" id="335543.Sfum_0391"/>
<gene>
    <name evidence="2" type="ordered locus">Sfum_0391</name>
</gene>
<dbReference type="KEGG" id="sfu:Sfum_0391"/>
<proteinExistence type="predicted"/>
<evidence type="ECO:0000259" key="1">
    <source>
        <dbReference type="Pfam" id="PF02589"/>
    </source>
</evidence>
<keyword evidence="3" id="KW-1185">Reference proteome</keyword>
<dbReference type="AlphaFoldDB" id="A0LF89"/>
<feature type="domain" description="LUD" evidence="1">
    <location>
        <begin position="8"/>
        <end position="180"/>
    </location>
</feature>
<dbReference type="Pfam" id="PF02589">
    <property type="entry name" value="LUD_dom"/>
    <property type="match status" value="1"/>
</dbReference>
<dbReference type="InParanoid" id="A0LF89"/>
<protein>
    <recommendedName>
        <fullName evidence="1">LUD domain-containing protein</fullName>
    </recommendedName>
</protein>
<dbReference type="InterPro" id="IPR024185">
    <property type="entry name" value="FTHF_cligase-like_sf"/>
</dbReference>
<sequence>MDRGELIAKLKERAAAVQSVALEIGSFDAAMRYAVDLTARQGGRSIAAPGLPDDRLSDLATLCAGRDIELLTGGLRQRLSGLHTGLTEADWGIAETATLVLDSSAEDIRIATMLVETHVAILPASRLRATAFDLEPELGRMLRGRPSYLAFISGASRTADIERVLTVGVHGPQELHILILEDNGS</sequence>
<dbReference type="HOGENOM" id="CLU_090664_1_3_7"/>
<accession>A0LF89</accession>
<reference evidence="2 3" key="1">
    <citation type="submission" date="2006-10" db="EMBL/GenBank/DDBJ databases">
        <title>Complete sequence of Syntrophobacter fumaroxidans MPOB.</title>
        <authorList>
            <consortium name="US DOE Joint Genome Institute"/>
            <person name="Copeland A."/>
            <person name="Lucas S."/>
            <person name="Lapidus A."/>
            <person name="Barry K."/>
            <person name="Detter J.C."/>
            <person name="Glavina del Rio T."/>
            <person name="Hammon N."/>
            <person name="Israni S."/>
            <person name="Pitluck S."/>
            <person name="Goltsman E.G."/>
            <person name="Martinez M."/>
            <person name="Schmutz J."/>
            <person name="Larimer F."/>
            <person name="Land M."/>
            <person name="Hauser L."/>
            <person name="Kyrpides N."/>
            <person name="Kim E."/>
            <person name="Boone D.R."/>
            <person name="Brockman F."/>
            <person name="Culley D."/>
            <person name="Ferry J."/>
            <person name="Gunsalus R."/>
            <person name="McInerney M.J."/>
            <person name="Morrison M."/>
            <person name="Plugge C."/>
            <person name="Rohlin L."/>
            <person name="Scholten J."/>
            <person name="Sieber J."/>
            <person name="Stams A.J.M."/>
            <person name="Worm P."/>
            <person name="Henstra A.M."/>
            <person name="Richardson P."/>
        </authorList>
    </citation>
    <scope>NUCLEOTIDE SEQUENCE [LARGE SCALE GENOMIC DNA]</scope>
    <source>
        <strain evidence="3">DSM 10017 / MPOB</strain>
    </source>
</reference>
<dbReference type="InterPro" id="IPR037171">
    <property type="entry name" value="NagB/RpiA_transferase-like"/>
</dbReference>
<dbReference type="Gene3D" id="3.40.50.10420">
    <property type="entry name" value="NagB/RpiA/CoA transferase-like"/>
    <property type="match status" value="1"/>
</dbReference>
<name>A0LF89_SYNFM</name>